<reference evidence="1 2" key="1">
    <citation type="submission" date="2022-05" db="EMBL/GenBank/DDBJ databases">
        <authorList>
            <consortium name="Genoscope - CEA"/>
            <person name="William W."/>
        </authorList>
    </citation>
    <scope>NUCLEOTIDE SEQUENCE [LARGE SCALE GENOMIC DNA]</scope>
</reference>
<keyword evidence="2" id="KW-1185">Reference proteome</keyword>
<dbReference type="Proteomes" id="UP001159428">
    <property type="component" value="Unassembled WGS sequence"/>
</dbReference>
<gene>
    <name evidence="1" type="ORF">PMEA_00021761</name>
</gene>
<proteinExistence type="predicted"/>
<evidence type="ECO:0000313" key="2">
    <source>
        <dbReference type="Proteomes" id="UP001159428"/>
    </source>
</evidence>
<organism evidence="1 2">
    <name type="scientific">Pocillopora meandrina</name>
    <dbReference type="NCBI Taxonomy" id="46732"/>
    <lineage>
        <taxon>Eukaryota</taxon>
        <taxon>Metazoa</taxon>
        <taxon>Cnidaria</taxon>
        <taxon>Anthozoa</taxon>
        <taxon>Hexacorallia</taxon>
        <taxon>Scleractinia</taxon>
        <taxon>Astrocoeniina</taxon>
        <taxon>Pocilloporidae</taxon>
        <taxon>Pocillopora</taxon>
    </lineage>
</organism>
<sequence length="114" mass="12919">MYDPAIHLTNEEYLAKNTTTKKIDVQAEIEELHLYMIGMCGSSDTDQVLSITTRRECLRDLSKEVQIQDGEIKDTMRFMNGDNPSVEFEDGTQKGDHRGCVGCDGEMSNSFDFE</sequence>
<dbReference type="EMBL" id="CALNXJ010000004">
    <property type="protein sequence ID" value="CAH3037353.1"/>
    <property type="molecule type" value="Genomic_DNA"/>
</dbReference>
<comment type="caution">
    <text evidence="1">The sequence shown here is derived from an EMBL/GenBank/DDBJ whole genome shotgun (WGS) entry which is preliminary data.</text>
</comment>
<evidence type="ECO:0000313" key="1">
    <source>
        <dbReference type="EMBL" id="CAH3037353.1"/>
    </source>
</evidence>
<protein>
    <submittedName>
        <fullName evidence="1">Uncharacterized protein</fullName>
    </submittedName>
</protein>
<dbReference type="AlphaFoldDB" id="A0AAU9VUS1"/>
<name>A0AAU9VUS1_9CNID</name>
<accession>A0AAU9VUS1</accession>